<dbReference type="InParanoid" id="U5DIQ3"/>
<reference evidence="1 2" key="1">
    <citation type="submission" date="2013-05" db="EMBL/GenBank/DDBJ databases">
        <title>Draft genome sequence of Rubidibacter lacunae KORDI 51-2.</title>
        <authorList>
            <person name="Choi D.H."/>
            <person name="Noh J.H."/>
            <person name="Kwon K.-K."/>
            <person name="Lee J.-H."/>
            <person name="Ryu J.-Y."/>
        </authorList>
    </citation>
    <scope>NUCLEOTIDE SEQUENCE [LARGE SCALE GENOMIC DNA]</scope>
    <source>
        <strain evidence="1 2">KORDI 51-2</strain>
    </source>
</reference>
<evidence type="ECO:0000313" key="1">
    <source>
        <dbReference type="EMBL" id="ERN40474.1"/>
    </source>
</evidence>
<proteinExistence type="predicted"/>
<dbReference type="STRING" id="582515.KR51_00030190"/>
<protein>
    <submittedName>
        <fullName evidence="1">Uncharacterized protein</fullName>
    </submittedName>
</protein>
<evidence type="ECO:0000313" key="2">
    <source>
        <dbReference type="Proteomes" id="UP000016960"/>
    </source>
</evidence>
<sequence length="46" mass="4863">MNSYAGTLNPSALQGLQTFLLNDSAFLYMSIGAKSEQGFEASSKSS</sequence>
<dbReference type="AlphaFoldDB" id="U5DIQ3"/>
<accession>U5DIQ3</accession>
<gene>
    <name evidence="1" type="ORF">KR51_00030190</name>
</gene>
<comment type="caution">
    <text evidence="1">The sequence shown here is derived from an EMBL/GenBank/DDBJ whole genome shotgun (WGS) entry which is preliminary data.</text>
</comment>
<dbReference type="Proteomes" id="UP000016960">
    <property type="component" value="Unassembled WGS sequence"/>
</dbReference>
<dbReference type="EMBL" id="ASSJ01000076">
    <property type="protein sequence ID" value="ERN40474.1"/>
    <property type="molecule type" value="Genomic_DNA"/>
</dbReference>
<keyword evidence="2" id="KW-1185">Reference proteome</keyword>
<name>U5DIQ3_9CHRO</name>
<organism evidence="1 2">
    <name type="scientific">Rubidibacter lacunae KORDI 51-2</name>
    <dbReference type="NCBI Taxonomy" id="582515"/>
    <lineage>
        <taxon>Bacteria</taxon>
        <taxon>Bacillati</taxon>
        <taxon>Cyanobacteriota</taxon>
        <taxon>Cyanophyceae</taxon>
        <taxon>Oscillatoriophycideae</taxon>
        <taxon>Chroococcales</taxon>
        <taxon>Aphanothecaceae</taxon>
        <taxon>Rubidibacter</taxon>
    </lineage>
</organism>